<sequence length="244" mass="26842">TKQTPPLLAAAVLAAKQTPPLLAVAVSTAKQTPPLLAAAVSAAKQTPPLLVAAVSAAKQTPPLLAATVSAAKQTPLIIAQQRRWWCLWCRVKCGGGVVVSRLSGGGGWGGVIAREGEWRGGSDRSGDEETFWFRRKNPAEKVFRRWRPPVANSIQYEGYLNPDSHDSYFHQSNYDRTDFEKSLTELNNDVRSDLEDFKRCVCSMRTVHWKLFCQRGGSGKSDDPPKTQKDPPLCILVKNKSKKD</sequence>
<feature type="non-terminal residue" evidence="2">
    <location>
        <position position="1"/>
    </location>
</feature>
<reference evidence="2" key="1">
    <citation type="journal article" date="2019" name="Sci. Rep.">
        <title>Draft genome of Tanacetum cinerariifolium, the natural source of mosquito coil.</title>
        <authorList>
            <person name="Yamashiro T."/>
            <person name="Shiraishi A."/>
            <person name="Satake H."/>
            <person name="Nakayama K."/>
        </authorList>
    </citation>
    <scope>NUCLEOTIDE SEQUENCE</scope>
</reference>
<dbReference type="EMBL" id="BKCJ010228377">
    <property type="protein sequence ID" value="GEY97830.1"/>
    <property type="molecule type" value="Genomic_DNA"/>
</dbReference>
<dbReference type="AlphaFoldDB" id="A0A699HYW9"/>
<feature type="compositionally biased region" description="Basic and acidic residues" evidence="1">
    <location>
        <begin position="220"/>
        <end position="229"/>
    </location>
</feature>
<organism evidence="2">
    <name type="scientific">Tanacetum cinerariifolium</name>
    <name type="common">Dalmatian daisy</name>
    <name type="synonym">Chrysanthemum cinerariifolium</name>
    <dbReference type="NCBI Taxonomy" id="118510"/>
    <lineage>
        <taxon>Eukaryota</taxon>
        <taxon>Viridiplantae</taxon>
        <taxon>Streptophyta</taxon>
        <taxon>Embryophyta</taxon>
        <taxon>Tracheophyta</taxon>
        <taxon>Spermatophyta</taxon>
        <taxon>Magnoliopsida</taxon>
        <taxon>eudicotyledons</taxon>
        <taxon>Gunneridae</taxon>
        <taxon>Pentapetalae</taxon>
        <taxon>asterids</taxon>
        <taxon>campanulids</taxon>
        <taxon>Asterales</taxon>
        <taxon>Asteraceae</taxon>
        <taxon>Asteroideae</taxon>
        <taxon>Anthemideae</taxon>
        <taxon>Anthemidinae</taxon>
        <taxon>Tanacetum</taxon>
    </lineage>
</organism>
<gene>
    <name evidence="2" type="ORF">Tci_469804</name>
</gene>
<evidence type="ECO:0000256" key="1">
    <source>
        <dbReference type="SAM" id="MobiDB-lite"/>
    </source>
</evidence>
<protein>
    <submittedName>
        <fullName evidence="2">Uncharacterized protein</fullName>
    </submittedName>
</protein>
<proteinExistence type="predicted"/>
<feature type="region of interest" description="Disordered" evidence="1">
    <location>
        <begin position="216"/>
        <end position="244"/>
    </location>
</feature>
<name>A0A699HYW9_TANCI</name>
<evidence type="ECO:0000313" key="2">
    <source>
        <dbReference type="EMBL" id="GEY97830.1"/>
    </source>
</evidence>
<accession>A0A699HYW9</accession>
<comment type="caution">
    <text evidence="2">The sequence shown here is derived from an EMBL/GenBank/DDBJ whole genome shotgun (WGS) entry which is preliminary data.</text>
</comment>